<feature type="region of interest" description="Disordered" evidence="1">
    <location>
        <begin position="79"/>
        <end position="111"/>
    </location>
</feature>
<proteinExistence type="predicted"/>
<name>A0A7W6MRH8_9HYPH</name>
<dbReference type="Proteomes" id="UP000588647">
    <property type="component" value="Unassembled WGS sequence"/>
</dbReference>
<reference evidence="2 3" key="1">
    <citation type="submission" date="2020-08" db="EMBL/GenBank/DDBJ databases">
        <title>Genomic Encyclopedia of Type Strains, Phase IV (KMG-IV): sequencing the most valuable type-strain genomes for metagenomic binning, comparative biology and taxonomic classification.</title>
        <authorList>
            <person name="Goeker M."/>
        </authorList>
    </citation>
    <scope>NUCLEOTIDE SEQUENCE [LARGE SCALE GENOMIC DNA]</scope>
    <source>
        <strain evidence="2 3">DSM 103570</strain>
    </source>
</reference>
<organism evidence="2 3">
    <name type="scientific">Aurantimonas endophytica</name>
    <dbReference type="NCBI Taxonomy" id="1522175"/>
    <lineage>
        <taxon>Bacteria</taxon>
        <taxon>Pseudomonadati</taxon>
        <taxon>Pseudomonadota</taxon>
        <taxon>Alphaproteobacteria</taxon>
        <taxon>Hyphomicrobiales</taxon>
        <taxon>Aurantimonadaceae</taxon>
        <taxon>Aurantimonas</taxon>
    </lineage>
</organism>
<evidence type="ECO:0000313" key="2">
    <source>
        <dbReference type="EMBL" id="MBB4005145.1"/>
    </source>
</evidence>
<keyword evidence="3" id="KW-1185">Reference proteome</keyword>
<dbReference type="EMBL" id="JACIEM010000006">
    <property type="protein sequence ID" value="MBB4005145.1"/>
    <property type="molecule type" value="Genomic_DNA"/>
</dbReference>
<dbReference type="AlphaFoldDB" id="A0A7W6MRH8"/>
<protein>
    <submittedName>
        <fullName evidence="2">Uncharacterized protein</fullName>
    </submittedName>
</protein>
<sequence>MANIIEYCSPVARRSTTAISDVESVARLLEGRSRDDRNPVAAQVDKAFARQLAERLSRNRAADAEAFAERILGQLVAGRQRPLDDRPADDGTDPVHAAGGILLRRHGRSCD</sequence>
<evidence type="ECO:0000313" key="3">
    <source>
        <dbReference type="Proteomes" id="UP000588647"/>
    </source>
</evidence>
<evidence type="ECO:0000256" key="1">
    <source>
        <dbReference type="SAM" id="MobiDB-lite"/>
    </source>
</evidence>
<comment type="caution">
    <text evidence="2">The sequence shown here is derived from an EMBL/GenBank/DDBJ whole genome shotgun (WGS) entry which is preliminary data.</text>
</comment>
<gene>
    <name evidence="2" type="ORF">GGR03_004244</name>
</gene>
<accession>A0A7W6MRH8</accession>